<dbReference type="AlphaFoldDB" id="A0A497XPU9"/>
<evidence type="ECO:0000313" key="2">
    <source>
        <dbReference type="Proteomes" id="UP000267841"/>
    </source>
</evidence>
<reference evidence="1 2" key="1">
    <citation type="submission" date="2018-10" db="EMBL/GenBank/DDBJ databases">
        <title>Genomic Encyclopedia of Archaeal and Bacterial Type Strains, Phase II (KMG-II): from individual species to whole genera.</title>
        <authorList>
            <person name="Goeker M."/>
        </authorList>
    </citation>
    <scope>NUCLEOTIDE SEQUENCE [LARGE SCALE GENOMIC DNA]</scope>
    <source>
        <strain evidence="1 2">DSM 16510</strain>
    </source>
</reference>
<dbReference type="Proteomes" id="UP000267841">
    <property type="component" value="Unassembled WGS sequence"/>
</dbReference>
<keyword evidence="2" id="KW-1185">Reference proteome</keyword>
<comment type="caution">
    <text evidence="1">The sequence shown here is derived from an EMBL/GenBank/DDBJ whole genome shotgun (WGS) entry which is preliminary data.</text>
</comment>
<protein>
    <submittedName>
        <fullName evidence="1">Uncharacterized protein</fullName>
    </submittedName>
</protein>
<evidence type="ECO:0000313" key="1">
    <source>
        <dbReference type="EMBL" id="RLJ71026.1"/>
    </source>
</evidence>
<gene>
    <name evidence="1" type="ORF">BCF55_1315</name>
</gene>
<dbReference type="RefSeq" id="WP_121011738.1">
    <property type="nucleotide sequence ID" value="NZ_RCCJ01000001.1"/>
</dbReference>
<organism evidence="1 2">
    <name type="scientific">Hydrogenivirga caldilitoris</name>
    <dbReference type="NCBI Taxonomy" id="246264"/>
    <lineage>
        <taxon>Bacteria</taxon>
        <taxon>Pseudomonadati</taxon>
        <taxon>Aquificota</taxon>
        <taxon>Aquificia</taxon>
        <taxon>Aquificales</taxon>
        <taxon>Aquificaceae</taxon>
        <taxon>Hydrogenivirga</taxon>
    </lineage>
</organism>
<accession>A0A497XPU9</accession>
<dbReference type="EMBL" id="RCCJ01000001">
    <property type="protein sequence ID" value="RLJ71026.1"/>
    <property type="molecule type" value="Genomic_DNA"/>
</dbReference>
<name>A0A497XPU9_9AQUI</name>
<sequence length="101" mass="11167">MKVLAILSVLVLLFMVGQAYPGEYRATGIVKGIEGNKVLVYVKADDCYGVQELLANNPEQLDLYVGKKIAFKATANPCKYPGDVHLLGIEELLDKEEREQP</sequence>
<proteinExistence type="predicted"/>